<keyword evidence="7 10" id="KW-1133">Transmembrane helix</keyword>
<feature type="transmembrane region" description="Helical" evidence="10">
    <location>
        <begin position="903"/>
        <end position="922"/>
    </location>
</feature>
<keyword evidence="8 10" id="KW-0472">Membrane</keyword>
<dbReference type="GO" id="GO:0005524">
    <property type="term" value="F:ATP binding"/>
    <property type="evidence" value="ECO:0007669"/>
    <property type="project" value="UniProtKB-KW"/>
</dbReference>
<dbReference type="PROSITE" id="PS00211">
    <property type="entry name" value="ABC_TRANSPORTER_1"/>
    <property type="match status" value="1"/>
</dbReference>
<evidence type="ECO:0000256" key="8">
    <source>
        <dbReference type="ARBA" id="ARBA00023136"/>
    </source>
</evidence>
<proteinExistence type="predicted"/>
<keyword evidence="6" id="KW-0067">ATP-binding</keyword>
<name>A0A0C4YF25_9BURK</name>
<evidence type="ECO:0000256" key="6">
    <source>
        <dbReference type="ARBA" id="ARBA00022840"/>
    </source>
</evidence>
<evidence type="ECO:0000256" key="3">
    <source>
        <dbReference type="ARBA" id="ARBA00022519"/>
    </source>
</evidence>
<dbReference type="InterPro" id="IPR003593">
    <property type="entry name" value="AAA+_ATPase"/>
</dbReference>
<dbReference type="SMART" id="SM00382">
    <property type="entry name" value="AAA"/>
    <property type="match status" value="2"/>
</dbReference>
<feature type="domain" description="ABC transmembrane type-2" evidence="12">
    <location>
        <begin position="698"/>
        <end position="925"/>
    </location>
</feature>
<feature type="transmembrane region" description="Helical" evidence="10">
    <location>
        <begin position="840"/>
        <end position="862"/>
    </location>
</feature>
<dbReference type="Gene3D" id="3.40.1710.10">
    <property type="entry name" value="abc type-2 transporter like domain"/>
    <property type="match status" value="1"/>
</dbReference>
<evidence type="ECO:0000256" key="2">
    <source>
        <dbReference type="ARBA" id="ARBA00022475"/>
    </source>
</evidence>
<evidence type="ECO:0000256" key="10">
    <source>
        <dbReference type="SAM" id="Phobius"/>
    </source>
</evidence>
<dbReference type="InterPro" id="IPR017871">
    <property type="entry name" value="ABC_transporter-like_CS"/>
</dbReference>
<organism evidence="13 14">
    <name type="scientific">Cupriavidus basilensis</name>
    <dbReference type="NCBI Taxonomy" id="68895"/>
    <lineage>
        <taxon>Bacteria</taxon>
        <taxon>Pseudomonadati</taxon>
        <taxon>Pseudomonadota</taxon>
        <taxon>Betaproteobacteria</taxon>
        <taxon>Burkholderiales</taxon>
        <taxon>Burkholderiaceae</taxon>
        <taxon>Cupriavidus</taxon>
    </lineage>
</organism>
<dbReference type="KEGG" id="cbw:RR42_m1966"/>
<dbReference type="STRING" id="68895.RR42_m1966"/>
<dbReference type="InterPro" id="IPR027417">
    <property type="entry name" value="P-loop_NTPase"/>
</dbReference>
<feature type="domain" description="ABC transporter" evidence="11">
    <location>
        <begin position="12"/>
        <end position="247"/>
    </location>
</feature>
<evidence type="ECO:0000256" key="1">
    <source>
        <dbReference type="ARBA" id="ARBA00004141"/>
    </source>
</evidence>
<keyword evidence="5" id="KW-0547">Nucleotide-binding</keyword>
<dbReference type="OrthoDB" id="9776369at2"/>
<keyword evidence="14" id="KW-1185">Reference proteome</keyword>
<dbReference type="PROSITE" id="PS50893">
    <property type="entry name" value="ABC_TRANSPORTER_2"/>
    <property type="match status" value="2"/>
</dbReference>
<dbReference type="AlphaFoldDB" id="A0A0C4YF25"/>
<dbReference type="PROSITE" id="PS51012">
    <property type="entry name" value="ABC_TM2"/>
    <property type="match status" value="1"/>
</dbReference>
<feature type="region of interest" description="Disordered" evidence="9">
    <location>
        <begin position="520"/>
        <end position="551"/>
    </location>
</feature>
<dbReference type="InterPro" id="IPR047651">
    <property type="entry name" value="ABC2_perm_RbbA"/>
</dbReference>
<dbReference type="EMBL" id="CP010536">
    <property type="protein sequence ID" value="AJG19361.1"/>
    <property type="molecule type" value="Genomic_DNA"/>
</dbReference>
<dbReference type="InterPro" id="IPR003439">
    <property type="entry name" value="ABC_transporter-like_ATP-bd"/>
</dbReference>
<dbReference type="GO" id="GO:0016887">
    <property type="term" value="F:ATP hydrolysis activity"/>
    <property type="evidence" value="ECO:0007669"/>
    <property type="project" value="InterPro"/>
</dbReference>
<dbReference type="PANTHER" id="PTHR43038">
    <property type="entry name" value="ATP-BINDING CASSETTE, SUB-FAMILY H, MEMBER 1"/>
    <property type="match status" value="1"/>
</dbReference>
<sequence length="927" mass="99781">MPSPYPDGAAAIRIDGLSHRYGASVALDNVSLTLPGNATIGLIGPDGVGKSTLLGVIAGVKRIQQGHAAVLGADLRDRQAREALLPRVAFMPQGLGRNLYPTLSVYENVDFFARLFGLGGEERRQRIERLLAATGLAPFPDRPAGKLSGGMKQKLGLCCALVHNPDLLILDEPTTGVDPLSRRQFWTLVEDLRAEHSNMTVIVATAYIEEAQRFEHLVAMDAGKVLVCDRTAEVLARAGTGDLEQAYISLLPAARRGDATGLVIPPRPPDGDEPAIEAEGLTRRFGAFTAVDNVSFRIERSEIFGFLGSNGCGKTTTMKMLTGLLDATSGTARLLGQTIDAGDMRTRMRVGYMSQAFSLYEELTVRQNLDLHARLYQMEGENAQKAVGQALLDFELDQHAGARPAALSLGIRQRLQLAAACLHHPEVLILDEPTSGVDPGARDMFWRHLVQLSRQQRVTIFVSTHFMNEAARCDRISFMHRGRVLAVGSPDALRESCGARTLEDAFVSYLEQAQTPENGAAAASAAAKAAPAQPAPSSSPSSAPVGRPAAHAGGSRLARTWAFARREAMELARDRLRLAFAILGPIVLLCAAAWSVSFDVENVRFAVLDRDQSRASRELVEQFSGSRYFVQTDGVHSEADADRRLRVAADMLIVELPPGFERDLLAGRQPQLAFRVDGSSPFPGATTRAYVTGVLLAYANAQMRAQPERPAALPVSIETRFIYNQEFRSIYAITPGIIMLALILIPTMLTALGVVREKEMGSITNLYASPASVGEYLIGKQLPYVGLAMISYLTLVALAIVLLQVPLKGSFLALSIGAALFVLAATALGLLMSTFVRSQVAAIFGTAILCLIPSVNFSGLLYPVSTLTGSSYWIGLGFPSSWFQLVSLGSFTKGLGVGSFGTMYLALLGFALLYLAGARVLLRKQEA</sequence>
<keyword evidence="4 10" id="KW-0812">Transmembrane</keyword>
<dbReference type="Pfam" id="PF00005">
    <property type="entry name" value="ABC_tran"/>
    <property type="match status" value="2"/>
</dbReference>
<dbReference type="Proteomes" id="UP000031843">
    <property type="component" value="Chromosome main"/>
</dbReference>
<comment type="subcellular location">
    <subcellularLocation>
        <location evidence="1">Membrane</location>
        <topology evidence="1">Multi-pass membrane protein</topology>
    </subcellularLocation>
</comment>
<dbReference type="Gene3D" id="3.40.50.300">
    <property type="entry name" value="P-loop containing nucleotide triphosphate hydrolases"/>
    <property type="match status" value="2"/>
</dbReference>
<evidence type="ECO:0000313" key="14">
    <source>
        <dbReference type="Proteomes" id="UP000031843"/>
    </source>
</evidence>
<dbReference type="PANTHER" id="PTHR43038:SF4">
    <property type="entry name" value="RIBOSOME-ASSOCIATED ATPASE"/>
    <property type="match status" value="1"/>
</dbReference>
<evidence type="ECO:0000256" key="7">
    <source>
        <dbReference type="ARBA" id="ARBA00022989"/>
    </source>
</evidence>
<feature type="transmembrane region" description="Helical" evidence="10">
    <location>
        <begin position="784"/>
        <end position="805"/>
    </location>
</feature>
<dbReference type="CDD" id="cd03230">
    <property type="entry name" value="ABC_DR_subfamily_A"/>
    <property type="match status" value="1"/>
</dbReference>
<feature type="compositionally biased region" description="Low complexity" evidence="9">
    <location>
        <begin position="520"/>
        <end position="550"/>
    </location>
</feature>
<evidence type="ECO:0000256" key="5">
    <source>
        <dbReference type="ARBA" id="ARBA00022741"/>
    </source>
</evidence>
<keyword evidence="3" id="KW-0997">Cell inner membrane</keyword>
<dbReference type="InterPro" id="IPR013525">
    <property type="entry name" value="ABC2_TM"/>
</dbReference>
<feature type="transmembrane region" description="Helical" evidence="10">
    <location>
        <begin position="811"/>
        <end position="833"/>
    </location>
</feature>
<dbReference type="GO" id="GO:0016020">
    <property type="term" value="C:membrane"/>
    <property type="evidence" value="ECO:0007669"/>
    <property type="project" value="UniProtKB-SubCell"/>
</dbReference>
<dbReference type="Pfam" id="PF12698">
    <property type="entry name" value="ABC2_membrane_3"/>
    <property type="match status" value="1"/>
</dbReference>
<gene>
    <name evidence="13" type="ORF">RR42_m1966</name>
</gene>
<evidence type="ECO:0000256" key="9">
    <source>
        <dbReference type="SAM" id="MobiDB-lite"/>
    </source>
</evidence>
<evidence type="ECO:0000256" key="4">
    <source>
        <dbReference type="ARBA" id="ARBA00022692"/>
    </source>
</evidence>
<dbReference type="SUPFAM" id="SSF52540">
    <property type="entry name" value="P-loop containing nucleoside triphosphate hydrolases"/>
    <property type="match status" value="2"/>
</dbReference>
<dbReference type="GO" id="GO:0140359">
    <property type="term" value="F:ABC-type transporter activity"/>
    <property type="evidence" value="ECO:0007669"/>
    <property type="project" value="InterPro"/>
</dbReference>
<accession>A0A0C4YF25</accession>
<protein>
    <submittedName>
        <fullName evidence="13">ABC-type multidrug transport system, permease component</fullName>
    </submittedName>
</protein>
<dbReference type="InterPro" id="IPR047817">
    <property type="entry name" value="ABC2_TM_bact-type"/>
</dbReference>
<evidence type="ECO:0000259" key="11">
    <source>
        <dbReference type="PROSITE" id="PS50893"/>
    </source>
</evidence>
<feature type="transmembrane region" description="Helical" evidence="10">
    <location>
        <begin position="730"/>
        <end position="755"/>
    </location>
</feature>
<evidence type="ECO:0000259" key="12">
    <source>
        <dbReference type="PROSITE" id="PS51012"/>
    </source>
</evidence>
<dbReference type="NCBIfam" id="NF033858">
    <property type="entry name" value="ABC2_perm_RbbA"/>
    <property type="match status" value="1"/>
</dbReference>
<reference evidence="13 14" key="1">
    <citation type="journal article" date="2015" name="Genome Announc.">
        <title>Complete Genome Sequence of Cupriavidus basilensis 4G11, Isolated from the Oak Ridge Field Research Center Site.</title>
        <authorList>
            <person name="Ray J."/>
            <person name="Waters R.J."/>
            <person name="Skerker J.M."/>
            <person name="Kuehl J.V."/>
            <person name="Price M.N."/>
            <person name="Huang J."/>
            <person name="Chakraborty R."/>
            <person name="Arkin A.P."/>
            <person name="Deutschbauer A."/>
        </authorList>
    </citation>
    <scope>NUCLEOTIDE SEQUENCE [LARGE SCALE GENOMIC DNA]</scope>
    <source>
        <strain evidence="13">4G11</strain>
    </source>
</reference>
<dbReference type="RefSeq" id="WP_043346113.1">
    <property type="nucleotide sequence ID" value="NZ_CP010536.1"/>
</dbReference>
<keyword evidence="2" id="KW-1003">Cell membrane</keyword>
<feature type="transmembrane region" description="Helical" evidence="10">
    <location>
        <begin position="576"/>
        <end position="596"/>
    </location>
</feature>
<evidence type="ECO:0000313" key="13">
    <source>
        <dbReference type="EMBL" id="AJG19361.1"/>
    </source>
</evidence>
<feature type="domain" description="ABC transporter" evidence="11">
    <location>
        <begin position="276"/>
        <end position="506"/>
    </location>
</feature>